<dbReference type="InterPro" id="IPR020574">
    <property type="entry name" value="Ribosomal_uS9_CS"/>
</dbReference>
<comment type="similarity">
    <text evidence="1 5 6">Belongs to the universal ribosomal protein uS9 family.</text>
</comment>
<dbReference type="SUPFAM" id="SSF54211">
    <property type="entry name" value="Ribosomal protein S5 domain 2-like"/>
    <property type="match status" value="1"/>
</dbReference>
<evidence type="ECO:0000313" key="9">
    <source>
        <dbReference type="Proteomes" id="UP001461341"/>
    </source>
</evidence>
<dbReference type="RefSeq" id="WP_369019405.1">
    <property type="nucleotide sequence ID" value="NZ_CP121689.1"/>
</dbReference>
<dbReference type="InterPro" id="IPR014721">
    <property type="entry name" value="Ribsml_uS5_D2-typ_fold_subgr"/>
</dbReference>
<accession>A0ABZ2YE35</accession>
<dbReference type="GO" id="GO:0005840">
    <property type="term" value="C:ribosome"/>
    <property type="evidence" value="ECO:0007669"/>
    <property type="project" value="UniProtKB-KW"/>
</dbReference>
<dbReference type="InterPro" id="IPR023035">
    <property type="entry name" value="Ribosomal_uS9_bac/plastid"/>
</dbReference>
<keyword evidence="2 5" id="KW-0689">Ribosomal protein</keyword>
<reference evidence="8 9" key="1">
    <citation type="submission" date="2023-03" db="EMBL/GenBank/DDBJ databases">
        <title>Novel Species.</title>
        <authorList>
            <person name="Ma S."/>
        </authorList>
    </citation>
    <scope>NUCLEOTIDE SEQUENCE [LARGE SCALE GENOMIC DNA]</scope>
    <source>
        <strain evidence="8 9">B11</strain>
    </source>
</reference>
<proteinExistence type="inferred from homology"/>
<dbReference type="PANTHER" id="PTHR21569:SF1">
    <property type="entry name" value="SMALL RIBOSOMAL SUBUNIT PROTEIN US9M"/>
    <property type="match status" value="1"/>
</dbReference>
<dbReference type="HAMAP" id="MF_00532_B">
    <property type="entry name" value="Ribosomal_uS9_B"/>
    <property type="match status" value="1"/>
</dbReference>
<organism evidence="8 9">
    <name type="scientific">Thermatribacter velox</name>
    <dbReference type="NCBI Taxonomy" id="3039681"/>
    <lineage>
        <taxon>Bacteria</taxon>
        <taxon>Pseudomonadati</taxon>
        <taxon>Atribacterota</taxon>
        <taxon>Atribacteria</taxon>
        <taxon>Atribacterales</taxon>
        <taxon>Thermatribacteraceae</taxon>
        <taxon>Thermatribacter</taxon>
    </lineage>
</organism>
<evidence type="ECO:0000256" key="6">
    <source>
        <dbReference type="RuleBase" id="RU003815"/>
    </source>
</evidence>
<keyword evidence="9" id="KW-1185">Reference proteome</keyword>
<gene>
    <name evidence="5 8" type="primary">rpsI</name>
    <name evidence="8" type="ORF">QBE54_06420</name>
</gene>
<name>A0ABZ2YE35_9BACT</name>
<dbReference type="NCBIfam" id="NF001099">
    <property type="entry name" value="PRK00132.1"/>
    <property type="match status" value="1"/>
</dbReference>
<dbReference type="Pfam" id="PF00380">
    <property type="entry name" value="Ribosomal_S9"/>
    <property type="match status" value="1"/>
</dbReference>
<evidence type="ECO:0000256" key="2">
    <source>
        <dbReference type="ARBA" id="ARBA00022980"/>
    </source>
</evidence>
<dbReference type="PROSITE" id="PS00360">
    <property type="entry name" value="RIBOSOMAL_S9"/>
    <property type="match status" value="1"/>
</dbReference>
<dbReference type="InterPro" id="IPR000754">
    <property type="entry name" value="Ribosomal_uS9"/>
</dbReference>
<dbReference type="Proteomes" id="UP001461341">
    <property type="component" value="Chromosome"/>
</dbReference>
<dbReference type="EMBL" id="CP121689">
    <property type="protein sequence ID" value="WZL77244.1"/>
    <property type="molecule type" value="Genomic_DNA"/>
</dbReference>
<evidence type="ECO:0000256" key="4">
    <source>
        <dbReference type="ARBA" id="ARBA00035259"/>
    </source>
</evidence>
<dbReference type="Gene3D" id="3.30.230.10">
    <property type="match status" value="1"/>
</dbReference>
<feature type="region of interest" description="Disordered" evidence="7">
    <location>
        <begin position="98"/>
        <end position="127"/>
    </location>
</feature>
<evidence type="ECO:0000256" key="1">
    <source>
        <dbReference type="ARBA" id="ARBA00005251"/>
    </source>
</evidence>
<sequence length="127" mass="14102">MKYYATGRRKTSVARVWLTLGSGKITVNGRSLEDYFPRQTHRILVEKPLVLTGSEGRFNVEAKVEGGGLSGQAGAIAHGIARALLLIDESMKPTLKKAGLLTRDPRMKERKKYGQPAARKSFQFSKR</sequence>
<evidence type="ECO:0000313" key="8">
    <source>
        <dbReference type="EMBL" id="WZL77244.1"/>
    </source>
</evidence>
<dbReference type="InterPro" id="IPR020568">
    <property type="entry name" value="Ribosomal_Su5_D2-typ_SF"/>
</dbReference>
<evidence type="ECO:0000256" key="3">
    <source>
        <dbReference type="ARBA" id="ARBA00023274"/>
    </source>
</evidence>
<keyword evidence="3 5" id="KW-0687">Ribonucleoprotein</keyword>
<protein>
    <recommendedName>
        <fullName evidence="4 5">Small ribosomal subunit protein uS9</fullName>
    </recommendedName>
</protein>
<dbReference type="PANTHER" id="PTHR21569">
    <property type="entry name" value="RIBOSOMAL PROTEIN S9"/>
    <property type="match status" value="1"/>
</dbReference>
<evidence type="ECO:0000256" key="5">
    <source>
        <dbReference type="HAMAP-Rule" id="MF_00532"/>
    </source>
</evidence>
<evidence type="ECO:0000256" key="7">
    <source>
        <dbReference type="SAM" id="MobiDB-lite"/>
    </source>
</evidence>